<proteinExistence type="predicted"/>
<name>A0ABD6ELG3_9BILA</name>
<dbReference type="AlphaFoldDB" id="A0ABD6ELG3"/>
<comment type="caution">
    <text evidence="3">The sequence shown here is derived from an EMBL/GenBank/DDBJ whole genome shotgun (WGS) entry which is preliminary data.</text>
</comment>
<feature type="region of interest" description="Disordered" evidence="1">
    <location>
        <begin position="1"/>
        <end position="27"/>
    </location>
</feature>
<dbReference type="Proteomes" id="UP001608902">
    <property type="component" value="Unassembled WGS sequence"/>
</dbReference>
<evidence type="ECO:0000256" key="1">
    <source>
        <dbReference type="SAM" id="MobiDB-lite"/>
    </source>
</evidence>
<feature type="domain" description="Jun-like transcription factor" evidence="2">
    <location>
        <begin position="23"/>
        <end position="114"/>
    </location>
</feature>
<dbReference type="EMBL" id="JBGFUD010005812">
    <property type="protein sequence ID" value="MFH4980616.1"/>
    <property type="molecule type" value="Genomic_DNA"/>
</dbReference>
<evidence type="ECO:0000259" key="2">
    <source>
        <dbReference type="Pfam" id="PF03957"/>
    </source>
</evidence>
<evidence type="ECO:0000313" key="4">
    <source>
        <dbReference type="Proteomes" id="UP001608902"/>
    </source>
</evidence>
<sequence length="180" mass="19463">MSSSSSSLPTDSTRSTEPSTNSTLKQLKSSLTLDLSSPNASTKKQSTINEDLLNIIKASPSFEKFIAQGFGSATTPTPTKLLYPSDVTLAQRQYAQGFIDALTHVHQLNGFVPTPTLLNSPSILAPFIQSVTTSTATTVPSSKPDLSPVISSPSVDDESNYLIRNFIFFFKLLFFPIVIQ</sequence>
<dbReference type="Pfam" id="PF03957">
    <property type="entry name" value="Jun"/>
    <property type="match status" value="1"/>
</dbReference>
<organism evidence="3 4">
    <name type="scientific">Gnathostoma spinigerum</name>
    <dbReference type="NCBI Taxonomy" id="75299"/>
    <lineage>
        <taxon>Eukaryota</taxon>
        <taxon>Metazoa</taxon>
        <taxon>Ecdysozoa</taxon>
        <taxon>Nematoda</taxon>
        <taxon>Chromadorea</taxon>
        <taxon>Rhabditida</taxon>
        <taxon>Spirurina</taxon>
        <taxon>Gnathostomatomorpha</taxon>
        <taxon>Gnathostomatoidea</taxon>
        <taxon>Gnathostomatidae</taxon>
        <taxon>Gnathostoma</taxon>
    </lineage>
</organism>
<keyword evidence="4" id="KW-1185">Reference proteome</keyword>
<gene>
    <name evidence="3" type="ORF">AB6A40_007325</name>
</gene>
<accession>A0ABD6ELG3</accession>
<evidence type="ECO:0000313" key="3">
    <source>
        <dbReference type="EMBL" id="MFH4980616.1"/>
    </source>
</evidence>
<reference evidence="3 4" key="1">
    <citation type="submission" date="2024-08" db="EMBL/GenBank/DDBJ databases">
        <title>Gnathostoma spinigerum genome.</title>
        <authorList>
            <person name="Gonzalez-Bertolin B."/>
            <person name="Monzon S."/>
            <person name="Zaballos A."/>
            <person name="Jimenez P."/>
            <person name="Dekumyoy P."/>
            <person name="Varona S."/>
            <person name="Cuesta I."/>
            <person name="Sumanam S."/>
            <person name="Adisakwattana P."/>
            <person name="Gasser R.B."/>
            <person name="Hernandez-Gonzalez A."/>
            <person name="Young N.D."/>
            <person name="Perteguer M.J."/>
        </authorList>
    </citation>
    <scope>NUCLEOTIDE SEQUENCE [LARGE SCALE GENOMIC DNA]</scope>
    <source>
        <strain evidence="3">AL3</strain>
        <tissue evidence="3">Liver</tissue>
    </source>
</reference>
<protein>
    <recommendedName>
        <fullName evidence="2">Jun-like transcription factor domain-containing protein</fullName>
    </recommendedName>
</protein>
<dbReference type="InterPro" id="IPR005643">
    <property type="entry name" value="JNK"/>
</dbReference>